<dbReference type="RefSeq" id="WP_146624076.1">
    <property type="nucleotide sequence ID" value="NZ_BJCC01000036.1"/>
</dbReference>
<feature type="transmembrane region" description="Helical" evidence="2">
    <location>
        <begin position="229"/>
        <end position="257"/>
    </location>
</feature>
<dbReference type="InterPro" id="IPR004702">
    <property type="entry name" value="PTS_sorb_EIIBC"/>
</dbReference>
<dbReference type="EMBL" id="BJCC01000036">
    <property type="protein sequence ID" value="GCF95703.1"/>
    <property type="molecule type" value="Genomic_DNA"/>
</dbReference>
<dbReference type="GO" id="GO:0005886">
    <property type="term" value="C:plasma membrane"/>
    <property type="evidence" value="ECO:0007669"/>
    <property type="project" value="TreeGrafter"/>
</dbReference>
<dbReference type="OrthoDB" id="4774329at2"/>
<sequence>MRKVVTIKHGSKGWGGPLSVFETPTQKYVVSITGGGIHPIAQKIADLLEVPTKDGFKEKIEPEEMIIVVVDCGGTLRCGVYPKMGVKTIDVHAISPSGPLSKFMTEDIFVSGPSLEDITLATETEEDAETPIIAPTVDKEESEATEKIEPAPQKKNLMGYVAALGKAIGKVVNVFYQGGRESIDIVIKNILPFMTFVSIMVGIINYSGIGDVIANAVKPLAGSLPGLLALSVICAIPFLSPILGPGAVIAQVVGVLVGVEIGKGTIPTAYALPALFAINSQVVCDFIPVGLTLCEATPETVEIGTPAVLFTRLITGPIAVVVAWLLSFGLY</sequence>
<dbReference type="Proteomes" id="UP000290567">
    <property type="component" value="Unassembled WGS sequence"/>
</dbReference>
<feature type="domain" description="PTS EIIB type-5" evidence="3">
    <location>
        <begin position="1"/>
        <end position="191"/>
    </location>
</feature>
<reference evidence="5" key="1">
    <citation type="submission" date="2019-02" db="EMBL/GenBank/DDBJ databases">
        <title>Draft genome sequence of Enterococcus sp. Gos25-1.</title>
        <authorList>
            <person name="Tanaka N."/>
            <person name="Shiwa Y."/>
            <person name="Fujita N."/>
        </authorList>
    </citation>
    <scope>NUCLEOTIDE SEQUENCE [LARGE SCALE GENOMIC DNA]</scope>
    <source>
        <strain evidence="5">Gos25-1</strain>
    </source>
</reference>
<dbReference type="AlphaFoldDB" id="A0A4P5PSZ0"/>
<evidence type="ECO:0000313" key="4">
    <source>
        <dbReference type="EMBL" id="GCF95703.1"/>
    </source>
</evidence>
<evidence type="ECO:0000256" key="1">
    <source>
        <dbReference type="PROSITE-ProRule" id="PRU00425"/>
    </source>
</evidence>
<keyword evidence="2" id="KW-0472">Membrane</keyword>
<protein>
    <submittedName>
        <fullName evidence="4">PTS sorbitol transporter subunit IIB</fullName>
    </submittedName>
</protein>
<evidence type="ECO:0000256" key="2">
    <source>
        <dbReference type="SAM" id="Phobius"/>
    </source>
</evidence>
<keyword evidence="5" id="KW-1185">Reference proteome</keyword>
<gene>
    <name evidence="4" type="ORF">NRIC_35940</name>
</gene>
<dbReference type="GO" id="GO:0008982">
    <property type="term" value="F:protein-N(PI)-phosphohistidine-sugar phosphotransferase activity"/>
    <property type="evidence" value="ECO:0007669"/>
    <property type="project" value="InterPro"/>
</dbReference>
<dbReference type="PROSITE" id="PS51102">
    <property type="entry name" value="PTS_EIIB_TYPE_5"/>
    <property type="match status" value="1"/>
</dbReference>
<feature type="transmembrane region" description="Helical" evidence="2">
    <location>
        <begin position="309"/>
        <end position="330"/>
    </location>
</feature>
<dbReference type="GO" id="GO:0009401">
    <property type="term" value="P:phosphoenolpyruvate-dependent sugar phosphotransferase system"/>
    <property type="evidence" value="ECO:0007669"/>
    <property type="project" value="InterPro"/>
</dbReference>
<evidence type="ECO:0000259" key="3">
    <source>
        <dbReference type="PROSITE" id="PS51102"/>
    </source>
</evidence>
<keyword evidence="2" id="KW-0812">Transmembrane</keyword>
<dbReference type="PANTHER" id="PTHR39427:SF1">
    <property type="entry name" value="PTS SYSTEM GLUCITOL_SORBITOL-SPECIFIC EIIB COMPONENT"/>
    <property type="match status" value="1"/>
</dbReference>
<dbReference type="Pfam" id="PF07663">
    <property type="entry name" value="EIIBC-GUT_C"/>
    <property type="match status" value="1"/>
</dbReference>
<dbReference type="PANTHER" id="PTHR39427">
    <property type="match status" value="1"/>
</dbReference>
<proteinExistence type="predicted"/>
<name>A0A4P5PSZ0_9ENTE</name>
<dbReference type="Pfam" id="PF03612">
    <property type="entry name" value="EIIBC-GUT_N"/>
    <property type="match status" value="1"/>
</dbReference>
<feature type="modified residue" description="Phosphocysteine; by EIIA" evidence="1">
    <location>
        <position position="72"/>
    </location>
</feature>
<accession>A0A4P5PSZ0</accession>
<comment type="caution">
    <text evidence="4">The sequence shown here is derived from an EMBL/GenBank/DDBJ whole genome shotgun (WGS) entry which is preliminary data.</text>
</comment>
<keyword evidence="2" id="KW-1133">Transmembrane helix</keyword>
<dbReference type="InterPro" id="IPR011618">
    <property type="entry name" value="PTS_EIIBC_GUT_N"/>
</dbReference>
<evidence type="ECO:0000313" key="5">
    <source>
        <dbReference type="Proteomes" id="UP000290567"/>
    </source>
</evidence>
<feature type="transmembrane region" description="Helical" evidence="2">
    <location>
        <begin position="190"/>
        <end position="209"/>
    </location>
</feature>
<organism evidence="4 5">
    <name type="scientific">Enterococcus florum</name>
    <dbReference type="NCBI Taxonomy" id="2480627"/>
    <lineage>
        <taxon>Bacteria</taxon>
        <taxon>Bacillati</taxon>
        <taxon>Bacillota</taxon>
        <taxon>Bacilli</taxon>
        <taxon>Lactobacillales</taxon>
        <taxon>Enterococcaceae</taxon>
        <taxon>Enterococcus</taxon>
    </lineage>
</organism>
<dbReference type="InterPro" id="IPR011638">
    <property type="entry name" value="PTS_EIIBC_GUT_C"/>
</dbReference>